<feature type="compositionally biased region" description="Low complexity" evidence="7">
    <location>
        <begin position="139"/>
        <end position="151"/>
    </location>
</feature>
<sequence>MIASIRGTVAEIGLDRCVVEAGGVGVLVHATPAALAGLRRGAEGTLHTELVVREDSLTLYGFDSVDARRLFSTVQTVSGVGPRLALAILATLEPDQLVRALGTEDVAALTRVPGVGKRTAERMVLELKDKVGPVHDADSSGAGPGSSAAPAATEVAGALEGLGFSATEAEKTAAAVLSSDPDLGPAEALRLALRSLGRR</sequence>
<dbReference type="HAMAP" id="MF_00031">
    <property type="entry name" value="DNA_HJ_migration_RuvA"/>
    <property type="match status" value="1"/>
</dbReference>
<dbReference type="SUPFAM" id="SSF47781">
    <property type="entry name" value="RuvA domain 2-like"/>
    <property type="match status" value="1"/>
</dbReference>
<evidence type="ECO:0000256" key="2">
    <source>
        <dbReference type="ARBA" id="ARBA00022763"/>
    </source>
</evidence>
<keyword evidence="3 6" id="KW-0238">DNA-binding</keyword>
<dbReference type="Gene3D" id="1.10.150.20">
    <property type="entry name" value="5' to 3' exonuclease, C-terminal subdomain"/>
    <property type="match status" value="1"/>
</dbReference>
<accession>A0A2A2WV39</accession>
<dbReference type="GO" id="GO:0005737">
    <property type="term" value="C:cytoplasm"/>
    <property type="evidence" value="ECO:0007669"/>
    <property type="project" value="UniProtKB-SubCell"/>
</dbReference>
<comment type="similarity">
    <text evidence="6">Belongs to the RuvA family.</text>
</comment>
<feature type="domain" description="Helix-hairpin-helix DNA-binding motif class 1" evidence="8">
    <location>
        <begin position="72"/>
        <end position="91"/>
    </location>
</feature>
<evidence type="ECO:0000256" key="4">
    <source>
        <dbReference type="ARBA" id="ARBA00023172"/>
    </source>
</evidence>
<dbReference type="Pfam" id="PF14520">
    <property type="entry name" value="HHH_5"/>
    <property type="match status" value="1"/>
</dbReference>
<dbReference type="Gene3D" id="1.10.8.10">
    <property type="entry name" value="DNA helicase RuvA subunit, C-terminal domain"/>
    <property type="match status" value="1"/>
</dbReference>
<dbReference type="SUPFAM" id="SSF46929">
    <property type="entry name" value="DNA helicase RuvA subunit, C-terminal domain"/>
    <property type="match status" value="1"/>
</dbReference>
<gene>
    <name evidence="6" type="primary">ruvA</name>
    <name evidence="9" type="ORF">CEY15_00800</name>
</gene>
<dbReference type="GO" id="GO:0006310">
    <property type="term" value="P:DNA recombination"/>
    <property type="evidence" value="ECO:0007669"/>
    <property type="project" value="UniProtKB-UniRule"/>
</dbReference>
<dbReference type="EMBL" id="NTGA01000001">
    <property type="protein sequence ID" value="PAY25036.1"/>
    <property type="molecule type" value="Genomic_DNA"/>
</dbReference>
<feature type="domain" description="Helix-hairpin-helix DNA-binding motif class 1" evidence="8">
    <location>
        <begin position="107"/>
        <end position="126"/>
    </location>
</feature>
<comment type="domain">
    <text evidence="6">Has three domains with a flexible linker between the domains II and III and assumes an 'L' shape. Domain III is highly mobile and contacts RuvB.</text>
</comment>
<dbReference type="AlphaFoldDB" id="A0A2A2WV39"/>
<dbReference type="Pfam" id="PF01330">
    <property type="entry name" value="RuvA_N"/>
    <property type="match status" value="1"/>
</dbReference>
<dbReference type="GO" id="GO:0048476">
    <property type="term" value="C:Holliday junction resolvase complex"/>
    <property type="evidence" value="ECO:0007669"/>
    <property type="project" value="UniProtKB-UniRule"/>
</dbReference>
<feature type="region of interest" description="Domain II" evidence="6">
    <location>
        <begin position="64"/>
        <end position="141"/>
    </location>
</feature>
<comment type="subcellular location">
    <subcellularLocation>
        <location evidence="6">Cytoplasm</location>
    </subcellularLocation>
</comment>
<proteinExistence type="inferred from homology"/>
<dbReference type="GO" id="GO:0009379">
    <property type="term" value="C:Holliday junction helicase complex"/>
    <property type="evidence" value="ECO:0007669"/>
    <property type="project" value="InterPro"/>
</dbReference>
<dbReference type="Gene3D" id="2.40.50.140">
    <property type="entry name" value="Nucleic acid-binding proteins"/>
    <property type="match status" value="1"/>
</dbReference>
<dbReference type="Pfam" id="PF07499">
    <property type="entry name" value="RuvA_C"/>
    <property type="match status" value="1"/>
</dbReference>
<reference evidence="10" key="1">
    <citation type="submission" date="2017-09" db="EMBL/GenBank/DDBJ databases">
        <authorList>
            <person name="Zhang Y."/>
            <person name="Huang X."/>
            <person name="Liu J."/>
            <person name="Lu L."/>
            <person name="Peng K."/>
        </authorList>
    </citation>
    <scope>NUCLEOTIDE SEQUENCE [LARGE SCALE GENOMIC DNA]</scope>
    <source>
        <strain evidence="10">S-XJ-1</strain>
    </source>
</reference>
<evidence type="ECO:0000313" key="10">
    <source>
        <dbReference type="Proteomes" id="UP000218810"/>
    </source>
</evidence>
<dbReference type="RefSeq" id="WP_095716862.1">
    <property type="nucleotide sequence ID" value="NZ_NTGA01000001.1"/>
</dbReference>
<dbReference type="GO" id="GO:0000400">
    <property type="term" value="F:four-way junction DNA binding"/>
    <property type="evidence" value="ECO:0007669"/>
    <property type="project" value="UniProtKB-UniRule"/>
</dbReference>
<dbReference type="GO" id="GO:0006281">
    <property type="term" value="P:DNA repair"/>
    <property type="evidence" value="ECO:0007669"/>
    <property type="project" value="UniProtKB-UniRule"/>
</dbReference>
<keyword evidence="2 6" id="KW-0227">DNA damage</keyword>
<comment type="subunit">
    <text evidence="6">Homotetramer. Forms an RuvA(8)-RuvB(12)-Holliday junction (HJ) complex. HJ DNA is sandwiched between 2 RuvA tetramers; dsDNA enters through RuvA and exits via RuvB. An RuvB hexamer assembles on each DNA strand where it exits the tetramer. Each RuvB hexamer is contacted by two RuvA subunits (via domain III) on 2 adjacent RuvB subunits; this complex drives branch migration. In the full resolvosome a probable DNA-RuvA(4)-RuvB(12)-RuvC(2) complex forms which resolves the HJ.</text>
</comment>
<dbReference type="GO" id="GO:0005524">
    <property type="term" value="F:ATP binding"/>
    <property type="evidence" value="ECO:0007669"/>
    <property type="project" value="InterPro"/>
</dbReference>
<feature type="region of interest" description="Disordered" evidence="7">
    <location>
        <begin position="131"/>
        <end position="151"/>
    </location>
</feature>
<protein>
    <recommendedName>
        <fullName evidence="6">Holliday junction branch migration complex subunit RuvA</fullName>
    </recommendedName>
</protein>
<evidence type="ECO:0000259" key="8">
    <source>
        <dbReference type="SMART" id="SM00278"/>
    </source>
</evidence>
<dbReference type="GO" id="GO:0009378">
    <property type="term" value="F:four-way junction helicase activity"/>
    <property type="evidence" value="ECO:0007669"/>
    <property type="project" value="InterPro"/>
</dbReference>
<keyword evidence="4 6" id="KW-0233">DNA recombination</keyword>
<keyword evidence="1 6" id="KW-0963">Cytoplasm</keyword>
<keyword evidence="10" id="KW-1185">Reference proteome</keyword>
<evidence type="ECO:0000256" key="1">
    <source>
        <dbReference type="ARBA" id="ARBA00022490"/>
    </source>
</evidence>
<evidence type="ECO:0000256" key="3">
    <source>
        <dbReference type="ARBA" id="ARBA00023125"/>
    </source>
</evidence>
<dbReference type="InterPro" id="IPR011114">
    <property type="entry name" value="RuvA_C"/>
</dbReference>
<feature type="region of interest" description="Domain III" evidence="6">
    <location>
        <begin position="150"/>
        <end position="199"/>
    </location>
</feature>
<evidence type="ECO:0000256" key="6">
    <source>
        <dbReference type="HAMAP-Rule" id="MF_00031"/>
    </source>
</evidence>
<evidence type="ECO:0000256" key="5">
    <source>
        <dbReference type="ARBA" id="ARBA00023204"/>
    </source>
</evidence>
<dbReference type="InterPro" id="IPR012340">
    <property type="entry name" value="NA-bd_OB-fold"/>
</dbReference>
<keyword evidence="5 6" id="KW-0234">DNA repair</keyword>
<dbReference type="InterPro" id="IPR000085">
    <property type="entry name" value="RuvA"/>
</dbReference>
<dbReference type="OrthoDB" id="5293449at2"/>
<dbReference type="InterPro" id="IPR003583">
    <property type="entry name" value="Hlx-hairpin-Hlx_DNA-bd_motif"/>
</dbReference>
<name>A0A2A2WV39_9ACTN</name>
<organism evidence="9 10">
    <name type="scientific">Dietzia natronolimnaea</name>
    <dbReference type="NCBI Taxonomy" id="161920"/>
    <lineage>
        <taxon>Bacteria</taxon>
        <taxon>Bacillati</taxon>
        <taxon>Actinomycetota</taxon>
        <taxon>Actinomycetes</taxon>
        <taxon>Mycobacteriales</taxon>
        <taxon>Dietziaceae</taxon>
        <taxon>Dietzia</taxon>
    </lineage>
</organism>
<dbReference type="Proteomes" id="UP000218810">
    <property type="component" value="Unassembled WGS sequence"/>
</dbReference>
<comment type="caution">
    <text evidence="6">Lacks conserved residue(s) required for the propagation of feature annotation.</text>
</comment>
<evidence type="ECO:0000313" key="9">
    <source>
        <dbReference type="EMBL" id="PAY25036.1"/>
    </source>
</evidence>
<dbReference type="InterPro" id="IPR010994">
    <property type="entry name" value="RuvA_2-like"/>
</dbReference>
<dbReference type="NCBIfam" id="TIGR00084">
    <property type="entry name" value="ruvA"/>
    <property type="match status" value="1"/>
</dbReference>
<dbReference type="SUPFAM" id="SSF50249">
    <property type="entry name" value="Nucleic acid-binding proteins"/>
    <property type="match status" value="1"/>
</dbReference>
<evidence type="ECO:0000256" key="7">
    <source>
        <dbReference type="SAM" id="MobiDB-lite"/>
    </source>
</evidence>
<dbReference type="SMART" id="SM00278">
    <property type="entry name" value="HhH1"/>
    <property type="match status" value="2"/>
</dbReference>
<comment type="caution">
    <text evidence="9">The sequence shown here is derived from an EMBL/GenBank/DDBJ whole genome shotgun (WGS) entry which is preliminary data.</text>
</comment>
<dbReference type="InterPro" id="IPR036267">
    <property type="entry name" value="RuvA_C_sf"/>
</dbReference>
<comment type="function">
    <text evidence="6">The RuvA-RuvB-RuvC complex processes Holliday junction (HJ) DNA during genetic recombination and DNA repair, while the RuvA-RuvB complex plays an important role in the rescue of blocked DNA replication forks via replication fork reversal (RFR). RuvA specifically binds to HJ cruciform DNA, conferring on it an open structure. The RuvB hexamer acts as an ATP-dependent pump, pulling dsDNA into and through the RuvAB complex. HJ branch migration allows RuvC to scan DNA until it finds its consensus sequence, where it cleaves and resolves the cruciform DNA.</text>
</comment>
<dbReference type="InterPro" id="IPR013849">
    <property type="entry name" value="DNA_helicase_Holl-junc_RuvA_I"/>
</dbReference>